<evidence type="ECO:0000259" key="6">
    <source>
        <dbReference type="PROSITE" id="PS51186"/>
    </source>
</evidence>
<dbReference type="EMBL" id="WSRP01000003">
    <property type="protein sequence ID" value="MVX55836.1"/>
    <property type="molecule type" value="Genomic_DNA"/>
</dbReference>
<dbReference type="AlphaFoldDB" id="A0A6L6YE49"/>
<accession>A0A6L6YE49</accession>
<dbReference type="InterPro" id="IPR006464">
    <property type="entry name" value="AcTrfase_RimI/Ard1"/>
</dbReference>
<dbReference type="GO" id="GO:0008999">
    <property type="term" value="F:protein-N-terminal-alanine acetyltransferase activity"/>
    <property type="evidence" value="ECO:0007669"/>
    <property type="project" value="UniProtKB-EC"/>
</dbReference>
<dbReference type="InterPro" id="IPR016181">
    <property type="entry name" value="Acyl_CoA_acyltransferase"/>
</dbReference>
<dbReference type="RefSeq" id="WP_160334273.1">
    <property type="nucleotide sequence ID" value="NZ_WSRP01000003.1"/>
</dbReference>
<evidence type="ECO:0000256" key="3">
    <source>
        <dbReference type="ARBA" id="ARBA00022679"/>
    </source>
</evidence>
<evidence type="ECO:0000256" key="5">
    <source>
        <dbReference type="RuleBase" id="RU363094"/>
    </source>
</evidence>
<organism evidence="7 8">
    <name type="scientific">Parasutterella muris</name>
    <dbReference type="NCBI Taxonomy" id="2565572"/>
    <lineage>
        <taxon>Bacteria</taxon>
        <taxon>Pseudomonadati</taxon>
        <taxon>Pseudomonadota</taxon>
        <taxon>Betaproteobacteria</taxon>
        <taxon>Burkholderiales</taxon>
        <taxon>Sutterellaceae</taxon>
        <taxon>Parasutterella</taxon>
    </lineage>
</organism>
<comment type="catalytic activity">
    <reaction evidence="5">
        <text>N-terminal L-alanyl-[ribosomal protein bS18] + acetyl-CoA = N-terminal N(alpha)-acetyl-L-alanyl-[ribosomal protein bS18] + CoA + H(+)</text>
        <dbReference type="Rhea" id="RHEA:43756"/>
        <dbReference type="Rhea" id="RHEA-COMP:10676"/>
        <dbReference type="Rhea" id="RHEA-COMP:10677"/>
        <dbReference type="ChEBI" id="CHEBI:15378"/>
        <dbReference type="ChEBI" id="CHEBI:57287"/>
        <dbReference type="ChEBI" id="CHEBI:57288"/>
        <dbReference type="ChEBI" id="CHEBI:64718"/>
        <dbReference type="ChEBI" id="CHEBI:83683"/>
        <dbReference type="EC" id="2.3.1.266"/>
    </reaction>
</comment>
<keyword evidence="4" id="KW-0012">Acyltransferase</keyword>
<keyword evidence="2 5" id="KW-0963">Cytoplasm</keyword>
<proteinExistence type="inferred from homology"/>
<comment type="function">
    <text evidence="5">Acetylates the N-terminal alanine of ribosomal protein bS18.</text>
</comment>
<evidence type="ECO:0000313" key="8">
    <source>
        <dbReference type="Proteomes" id="UP000472580"/>
    </source>
</evidence>
<dbReference type="InterPro" id="IPR000182">
    <property type="entry name" value="GNAT_dom"/>
</dbReference>
<dbReference type="Pfam" id="PF00583">
    <property type="entry name" value="Acetyltransf_1"/>
    <property type="match status" value="1"/>
</dbReference>
<reference evidence="7 8" key="1">
    <citation type="submission" date="2019-12" db="EMBL/GenBank/DDBJ databases">
        <title>Microbes associate with the intestines of laboratory mice.</title>
        <authorList>
            <person name="Navarre W."/>
            <person name="Wong E."/>
        </authorList>
    </citation>
    <scope>NUCLEOTIDE SEQUENCE [LARGE SCALE GENOMIC DNA]</scope>
    <source>
        <strain evidence="7 8">NM82_D38</strain>
    </source>
</reference>
<dbReference type="PANTHER" id="PTHR43420:SF12">
    <property type="entry name" value="N-ACETYLTRANSFERASE DOMAIN-CONTAINING PROTEIN"/>
    <property type="match status" value="1"/>
</dbReference>
<comment type="caution">
    <text evidence="7">The sequence shown here is derived from an EMBL/GenBank/DDBJ whole genome shotgun (WGS) entry which is preliminary data.</text>
</comment>
<dbReference type="PROSITE" id="PS51186">
    <property type="entry name" value="GNAT"/>
    <property type="match status" value="1"/>
</dbReference>
<keyword evidence="3 7" id="KW-0808">Transferase</keyword>
<keyword evidence="7" id="KW-0687">Ribonucleoprotein</keyword>
<name>A0A6L6YE49_9BURK</name>
<dbReference type="Gene3D" id="3.40.630.30">
    <property type="match status" value="1"/>
</dbReference>
<sequence>MTDLFKVLPMTAAHLDEVVRIEALSFYEPWSSASVESSLNKDGCFVAVDSSDTVVGYLIFSYIFDEGELLRIAVHPLHKRKGIASLLIRQMLNEAKARNIKHWFLEVRASNSPAIRIYEKFGFTVMGRRKSYYKGPHGKEDAITMHLNGS</sequence>
<comment type="similarity">
    <text evidence="1 5">Belongs to the acetyltransferase family. RimI subfamily.</text>
</comment>
<feature type="domain" description="N-acetyltransferase" evidence="6">
    <location>
        <begin position="5"/>
        <end position="150"/>
    </location>
</feature>
<dbReference type="GO" id="GO:0005737">
    <property type="term" value="C:cytoplasm"/>
    <property type="evidence" value="ECO:0007669"/>
    <property type="project" value="UniProtKB-SubCell"/>
</dbReference>
<gene>
    <name evidence="7" type="primary">rimI</name>
    <name evidence="7" type="ORF">E5987_01265</name>
</gene>
<dbReference type="PANTHER" id="PTHR43420">
    <property type="entry name" value="ACETYLTRANSFERASE"/>
    <property type="match status" value="1"/>
</dbReference>
<protein>
    <recommendedName>
        <fullName evidence="5">[Ribosomal protein bS18]-alanine N-acetyltransferase</fullName>
        <ecNumber evidence="5">2.3.1.266</ecNumber>
    </recommendedName>
</protein>
<evidence type="ECO:0000256" key="4">
    <source>
        <dbReference type="ARBA" id="ARBA00023315"/>
    </source>
</evidence>
<dbReference type="CDD" id="cd04301">
    <property type="entry name" value="NAT_SF"/>
    <property type="match status" value="1"/>
</dbReference>
<dbReference type="EC" id="2.3.1.266" evidence="5"/>
<dbReference type="SUPFAM" id="SSF55729">
    <property type="entry name" value="Acyl-CoA N-acyltransferases (Nat)"/>
    <property type="match status" value="1"/>
</dbReference>
<comment type="subcellular location">
    <subcellularLocation>
        <location evidence="5">Cytoplasm</location>
    </subcellularLocation>
</comment>
<dbReference type="InterPro" id="IPR050680">
    <property type="entry name" value="YpeA/RimI_acetyltransf"/>
</dbReference>
<dbReference type="GO" id="GO:0005840">
    <property type="term" value="C:ribosome"/>
    <property type="evidence" value="ECO:0007669"/>
    <property type="project" value="UniProtKB-KW"/>
</dbReference>
<dbReference type="OrthoDB" id="9796919at2"/>
<keyword evidence="8" id="KW-1185">Reference proteome</keyword>
<evidence type="ECO:0000256" key="2">
    <source>
        <dbReference type="ARBA" id="ARBA00022490"/>
    </source>
</evidence>
<evidence type="ECO:0000313" key="7">
    <source>
        <dbReference type="EMBL" id="MVX55836.1"/>
    </source>
</evidence>
<evidence type="ECO:0000256" key="1">
    <source>
        <dbReference type="ARBA" id="ARBA00005395"/>
    </source>
</evidence>
<dbReference type="Proteomes" id="UP000472580">
    <property type="component" value="Unassembled WGS sequence"/>
</dbReference>
<keyword evidence="7" id="KW-0689">Ribosomal protein</keyword>
<dbReference type="NCBIfam" id="TIGR01575">
    <property type="entry name" value="rimI"/>
    <property type="match status" value="1"/>
</dbReference>